<dbReference type="SUPFAM" id="SSF54236">
    <property type="entry name" value="Ubiquitin-like"/>
    <property type="match status" value="3"/>
</dbReference>
<dbReference type="InterPro" id="IPR029071">
    <property type="entry name" value="Ubiquitin-like_domsf"/>
</dbReference>
<sequence>MKGVEVVIKMCNGRTKVVDVDCESPVEHVMVHLKSKFRIHVILSLAKMIQLKVEGTQTIGSVKAMIQNTENISIDNVSLCFDGKILDESQTLSDCGIHAESTLVVSPKGGLKIYIVTWEGKTIMLDTNPSVKVANLKKIIADQEDIPLSKQRLKFRKVVLEDDFMLLNYNIDNESKLDLALCCGKCMLLHTDSRDHTDRQYLVKRKRGDMLISVKELYGKINTLEVESSDTIDHVKSKIRDQVGIPVDQQSLIFAGRQLEDGRTLADYNIQKESIIDLVLRLRGC</sequence>
<dbReference type="EMBL" id="JAMRDG010000002">
    <property type="protein sequence ID" value="KAJ3690528.1"/>
    <property type="molecule type" value="Genomic_DNA"/>
</dbReference>
<dbReference type="InterPro" id="IPR000626">
    <property type="entry name" value="Ubiquitin-like_dom"/>
</dbReference>
<reference evidence="3 4" key="1">
    <citation type="journal article" date="2022" name="Cell">
        <title>Repeat-based holocentromeres influence genome architecture and karyotype evolution.</title>
        <authorList>
            <person name="Hofstatter P.G."/>
            <person name="Thangavel G."/>
            <person name="Lux T."/>
            <person name="Neumann P."/>
            <person name="Vondrak T."/>
            <person name="Novak P."/>
            <person name="Zhang M."/>
            <person name="Costa L."/>
            <person name="Castellani M."/>
            <person name="Scott A."/>
            <person name="Toegelov H."/>
            <person name="Fuchs J."/>
            <person name="Mata-Sucre Y."/>
            <person name="Dias Y."/>
            <person name="Vanzela A.L.L."/>
            <person name="Huettel B."/>
            <person name="Almeida C.C.S."/>
            <person name="Simkova H."/>
            <person name="Souza G."/>
            <person name="Pedrosa-Harand A."/>
            <person name="Macas J."/>
            <person name="Mayer K.F.X."/>
            <person name="Houben A."/>
            <person name="Marques A."/>
        </authorList>
    </citation>
    <scope>NUCLEOTIDE SEQUENCE [LARGE SCALE GENOMIC DNA]</scope>
    <source>
        <strain evidence="3">RhyTen1mFocal</strain>
    </source>
</reference>
<evidence type="ECO:0000313" key="3">
    <source>
        <dbReference type="EMBL" id="KAJ3690528.1"/>
    </source>
</evidence>
<dbReference type="InterPro" id="IPR019954">
    <property type="entry name" value="Ubiquitin_CS"/>
</dbReference>
<feature type="domain" description="Ubiquitin-like" evidence="2">
    <location>
        <begin position="111"/>
        <end position="181"/>
    </location>
</feature>
<comment type="caution">
    <text evidence="3">The sequence shown here is derived from an EMBL/GenBank/DDBJ whole genome shotgun (WGS) entry which is preliminary data.</text>
</comment>
<accession>A0AAD6EN41</accession>
<evidence type="ECO:0000256" key="1">
    <source>
        <dbReference type="ARBA" id="ARBA00022499"/>
    </source>
</evidence>
<dbReference type="FunFam" id="3.10.20.90:FF:000160">
    <property type="entry name" value="Polyubiquitin-C"/>
    <property type="match status" value="1"/>
</dbReference>
<dbReference type="CDD" id="cd17039">
    <property type="entry name" value="Ubl_ubiquitin_like"/>
    <property type="match status" value="2"/>
</dbReference>
<dbReference type="Gene3D" id="3.10.20.90">
    <property type="entry name" value="Phosphatidylinositol 3-kinase Catalytic Subunit, Chain A, domain 1"/>
    <property type="match status" value="3"/>
</dbReference>
<evidence type="ECO:0000313" key="4">
    <source>
        <dbReference type="Proteomes" id="UP001210211"/>
    </source>
</evidence>
<gene>
    <name evidence="3" type="ORF">LUZ61_019692</name>
</gene>
<dbReference type="PROSITE" id="PS50053">
    <property type="entry name" value="UBIQUITIN_2"/>
    <property type="match status" value="3"/>
</dbReference>
<dbReference type="Proteomes" id="UP001210211">
    <property type="component" value="Unassembled WGS sequence"/>
</dbReference>
<keyword evidence="4" id="KW-1185">Reference proteome</keyword>
<dbReference type="PANTHER" id="PTHR10666">
    <property type="entry name" value="UBIQUITIN"/>
    <property type="match status" value="1"/>
</dbReference>
<dbReference type="PROSITE" id="PS00299">
    <property type="entry name" value="UBIQUITIN_1"/>
    <property type="match status" value="1"/>
</dbReference>
<dbReference type="Pfam" id="PF00240">
    <property type="entry name" value="ubiquitin"/>
    <property type="match status" value="3"/>
</dbReference>
<organism evidence="3 4">
    <name type="scientific">Rhynchospora tenuis</name>
    <dbReference type="NCBI Taxonomy" id="198213"/>
    <lineage>
        <taxon>Eukaryota</taxon>
        <taxon>Viridiplantae</taxon>
        <taxon>Streptophyta</taxon>
        <taxon>Embryophyta</taxon>
        <taxon>Tracheophyta</taxon>
        <taxon>Spermatophyta</taxon>
        <taxon>Magnoliopsida</taxon>
        <taxon>Liliopsida</taxon>
        <taxon>Poales</taxon>
        <taxon>Cyperaceae</taxon>
        <taxon>Cyperoideae</taxon>
        <taxon>Rhynchosporeae</taxon>
        <taxon>Rhynchospora</taxon>
    </lineage>
</organism>
<name>A0AAD6EN41_9POAL</name>
<evidence type="ECO:0000259" key="2">
    <source>
        <dbReference type="PROSITE" id="PS50053"/>
    </source>
</evidence>
<feature type="domain" description="Ubiquitin-like" evidence="2">
    <location>
        <begin position="39"/>
        <end position="105"/>
    </location>
</feature>
<keyword evidence="1" id="KW-1017">Isopeptide bond</keyword>
<protein>
    <recommendedName>
        <fullName evidence="2">Ubiquitin-like domain-containing protein</fullName>
    </recommendedName>
</protein>
<dbReference type="SMART" id="SM00213">
    <property type="entry name" value="UBQ"/>
    <property type="match status" value="3"/>
</dbReference>
<dbReference type="AlphaFoldDB" id="A0AAD6EN41"/>
<proteinExistence type="predicted"/>
<dbReference type="PRINTS" id="PR00348">
    <property type="entry name" value="UBIQUITIN"/>
</dbReference>
<feature type="domain" description="Ubiquitin-like" evidence="2">
    <location>
        <begin position="210"/>
        <end position="285"/>
    </location>
</feature>
<dbReference type="InterPro" id="IPR050158">
    <property type="entry name" value="Ubiquitin_ubiquitin-like"/>
</dbReference>
<dbReference type="GO" id="GO:0003729">
    <property type="term" value="F:mRNA binding"/>
    <property type="evidence" value="ECO:0007669"/>
    <property type="project" value="UniProtKB-ARBA"/>
</dbReference>
<dbReference type="InterPro" id="IPR019956">
    <property type="entry name" value="Ubiquitin_dom"/>
</dbReference>